<dbReference type="Gene3D" id="2.60.40.4040">
    <property type="match status" value="1"/>
</dbReference>
<dbReference type="InterPro" id="IPR048395">
    <property type="entry name" value="Glyco_hydro_31_C"/>
</dbReference>
<evidence type="ECO:0000313" key="8">
    <source>
        <dbReference type="EMBL" id="SFI69763.1"/>
    </source>
</evidence>
<protein>
    <submittedName>
        <fullName evidence="8">Alpha-glucosidase</fullName>
    </submittedName>
</protein>
<sequence>MIRKYIFGSPVQTGAVIENIPVSKEHPDFGNIVTMTPFCWKYTMQHDTRIFGLGESVRGMNKRGYLYESWCSDVPRQDEGTKSMYGAHNFFIVKESSLHETFGVFFDTGSRVSFDFGYSDYSEISVSCQDTGVVLYVITADANRGKESTLNNITRQFRKIIGMSYVPPMWGFGYQQSRWGYKTEDDVREIVNKHKQYGLPLEAVCLDIDYMEDYKDFSVDKKKFPDLKAFSQELKNDGVRLVPIIDAGVKLLDGYEVYDEGKENNYFCKKEDGKADYVAGVWPGRSCFPDFLRSDVRAWFGSKYKNLTDLGIEGFWNDMNEPAMFYSDESLAAAFEKLETFKGKNLDINTFFDFSAVSGSTFNRLDDYQRFYNRAETLEGEQKPHRHDTVHNLFGGKMTQAASEGLKSLMPEKRCLLYSRASCIGSHRYGGIWTGDNNARWNHMEQEIKMLPGLNMCGYLYSGADIGGFAEQTTEDLMLRWMSLGIFTPLMRNHAAWDAREKELYRFSKEATDSFRSILKLRYALLPYIYSEYVKAAVNSEMFIRPLCFDFENDRRALEIQDQLFVGEGIMIAPVCRQNENGRMVYFPEPMIQVTWKDGKTKCKNIKAGDSYIEMPLDSVVFFVRKGKIVPLFEPVMNTSQMKNNKYDLVGKGKSYELYEDDGFTSDIHLEGRIRILR</sequence>
<dbReference type="PANTHER" id="PTHR22762">
    <property type="entry name" value="ALPHA-GLUCOSIDASE"/>
    <property type="match status" value="1"/>
</dbReference>
<dbReference type="SUPFAM" id="SSF51011">
    <property type="entry name" value="Glycosyl hydrolase domain"/>
    <property type="match status" value="1"/>
</dbReference>
<reference evidence="9" key="1">
    <citation type="submission" date="2016-10" db="EMBL/GenBank/DDBJ databases">
        <authorList>
            <person name="Varghese N."/>
            <person name="Submissions S."/>
        </authorList>
    </citation>
    <scope>NUCLEOTIDE SEQUENCE [LARGE SCALE GENOMIC DNA]</scope>
    <source>
        <strain evidence="9">XBD1002</strain>
    </source>
</reference>
<dbReference type="InterPro" id="IPR017853">
    <property type="entry name" value="GH"/>
</dbReference>
<evidence type="ECO:0000256" key="1">
    <source>
        <dbReference type="ARBA" id="ARBA00007806"/>
    </source>
</evidence>
<dbReference type="GO" id="GO:0030246">
    <property type="term" value="F:carbohydrate binding"/>
    <property type="evidence" value="ECO:0007669"/>
    <property type="project" value="InterPro"/>
</dbReference>
<evidence type="ECO:0000256" key="3">
    <source>
        <dbReference type="ARBA" id="ARBA00023295"/>
    </source>
</evidence>
<accession>A0A1I3KBC1</accession>
<dbReference type="SUPFAM" id="SSF74650">
    <property type="entry name" value="Galactose mutarotase-like"/>
    <property type="match status" value="1"/>
</dbReference>
<dbReference type="Pfam" id="PF13802">
    <property type="entry name" value="Gal_mutarotas_2"/>
    <property type="match status" value="1"/>
</dbReference>
<dbReference type="GO" id="GO:0004553">
    <property type="term" value="F:hydrolase activity, hydrolyzing O-glycosyl compounds"/>
    <property type="evidence" value="ECO:0007669"/>
    <property type="project" value="InterPro"/>
</dbReference>
<evidence type="ECO:0000256" key="4">
    <source>
        <dbReference type="RuleBase" id="RU361185"/>
    </source>
</evidence>
<feature type="domain" description="Glycoside hydrolase family 31 N-terminal" evidence="6">
    <location>
        <begin position="42"/>
        <end position="115"/>
    </location>
</feature>
<dbReference type="CDD" id="cd06604">
    <property type="entry name" value="GH31_glucosidase_II_MalA"/>
    <property type="match status" value="1"/>
</dbReference>
<keyword evidence="9" id="KW-1185">Reference proteome</keyword>
<evidence type="ECO:0000313" key="9">
    <source>
        <dbReference type="Proteomes" id="UP000182737"/>
    </source>
</evidence>
<dbReference type="InterPro" id="IPR030458">
    <property type="entry name" value="Glyco_hydro_31_AS"/>
</dbReference>
<dbReference type="AlphaFoldDB" id="A0A1I3KBC1"/>
<feature type="domain" description="Glycoside hydrolase family 31 TIM barrel" evidence="5">
    <location>
        <begin position="165"/>
        <end position="531"/>
    </location>
</feature>
<dbReference type="Pfam" id="PF21365">
    <property type="entry name" value="Glyco_hydro_31_3rd"/>
    <property type="match status" value="1"/>
</dbReference>
<evidence type="ECO:0000259" key="5">
    <source>
        <dbReference type="Pfam" id="PF01055"/>
    </source>
</evidence>
<dbReference type="InterPro" id="IPR000322">
    <property type="entry name" value="Glyco_hydro_31_TIM"/>
</dbReference>
<dbReference type="PANTHER" id="PTHR22762:SF120">
    <property type="entry name" value="HETEROGLYCAN GLUCOSIDASE 1"/>
    <property type="match status" value="1"/>
</dbReference>
<evidence type="ECO:0000259" key="6">
    <source>
        <dbReference type="Pfam" id="PF13802"/>
    </source>
</evidence>
<evidence type="ECO:0000256" key="2">
    <source>
        <dbReference type="ARBA" id="ARBA00022801"/>
    </source>
</evidence>
<keyword evidence="2 4" id="KW-0378">Hydrolase</keyword>
<organism evidence="8 9">
    <name type="scientific">Treponema bryantii</name>
    <dbReference type="NCBI Taxonomy" id="163"/>
    <lineage>
        <taxon>Bacteria</taxon>
        <taxon>Pseudomonadati</taxon>
        <taxon>Spirochaetota</taxon>
        <taxon>Spirochaetia</taxon>
        <taxon>Spirochaetales</taxon>
        <taxon>Treponemataceae</taxon>
        <taxon>Treponema</taxon>
    </lineage>
</organism>
<dbReference type="InterPro" id="IPR025887">
    <property type="entry name" value="Glyco_hydro_31_N_dom"/>
</dbReference>
<name>A0A1I3KBC1_9SPIR</name>
<dbReference type="GO" id="GO:0005975">
    <property type="term" value="P:carbohydrate metabolic process"/>
    <property type="evidence" value="ECO:0007669"/>
    <property type="project" value="InterPro"/>
</dbReference>
<dbReference type="OrthoDB" id="176168at2"/>
<dbReference type="InterPro" id="IPR011013">
    <property type="entry name" value="Gal_mutarotase_sf_dom"/>
</dbReference>
<feature type="domain" description="Glycosyl hydrolase family 31 C-terminal" evidence="7">
    <location>
        <begin position="542"/>
        <end position="630"/>
    </location>
</feature>
<dbReference type="PROSITE" id="PS00129">
    <property type="entry name" value="GLYCOSYL_HYDROL_F31_1"/>
    <property type="match status" value="1"/>
</dbReference>
<evidence type="ECO:0000259" key="7">
    <source>
        <dbReference type="Pfam" id="PF21365"/>
    </source>
</evidence>
<keyword evidence="3 4" id="KW-0326">Glycosidase</keyword>
<dbReference type="RefSeq" id="WP_074931289.1">
    <property type="nucleotide sequence ID" value="NZ_FORI01000004.1"/>
</dbReference>
<dbReference type="Gene3D" id="3.20.20.80">
    <property type="entry name" value="Glycosidases"/>
    <property type="match status" value="1"/>
</dbReference>
<dbReference type="EMBL" id="FORI01000004">
    <property type="protein sequence ID" value="SFI69763.1"/>
    <property type="molecule type" value="Genomic_DNA"/>
</dbReference>
<dbReference type="Pfam" id="PF01055">
    <property type="entry name" value="Glyco_hydro_31_2nd"/>
    <property type="match status" value="1"/>
</dbReference>
<dbReference type="CDD" id="cd14752">
    <property type="entry name" value="GH31_N"/>
    <property type="match status" value="1"/>
</dbReference>
<dbReference type="Gene3D" id="2.60.40.1760">
    <property type="entry name" value="glycosyl hydrolase (family 31)"/>
    <property type="match status" value="1"/>
</dbReference>
<proteinExistence type="inferred from homology"/>
<dbReference type="Proteomes" id="UP000182737">
    <property type="component" value="Unassembled WGS sequence"/>
</dbReference>
<comment type="similarity">
    <text evidence="1 4">Belongs to the glycosyl hydrolase 31 family.</text>
</comment>
<dbReference type="SUPFAM" id="SSF51445">
    <property type="entry name" value="(Trans)glycosidases"/>
    <property type="match status" value="1"/>
</dbReference>
<gene>
    <name evidence="8" type="ORF">SAMN04487775_104187</name>
</gene>